<dbReference type="EMBL" id="JASJQH010000730">
    <property type="protein sequence ID" value="KAK9763114.1"/>
    <property type="molecule type" value="Genomic_DNA"/>
</dbReference>
<dbReference type="InterPro" id="IPR001199">
    <property type="entry name" value="Cyt_B5-like_heme/steroid-bd"/>
</dbReference>
<name>A0ABR2WNQ0_9FUNG</name>
<comment type="similarity">
    <text evidence="12 13">Belongs to the cytochrome b5 family.</text>
</comment>
<evidence type="ECO:0000256" key="6">
    <source>
        <dbReference type="ARBA" id="ARBA00022824"/>
    </source>
</evidence>
<keyword evidence="10" id="KW-0472">Membrane</keyword>
<keyword evidence="8" id="KW-0249">Electron transport</keyword>
<gene>
    <name evidence="15" type="ORF">K7432_010523</name>
</gene>
<dbReference type="PROSITE" id="PS00191">
    <property type="entry name" value="CYTOCHROME_B5_1"/>
    <property type="match status" value="1"/>
</dbReference>
<feature type="domain" description="Cytochrome b5 heme-binding" evidence="14">
    <location>
        <begin position="2"/>
        <end position="78"/>
    </location>
</feature>
<dbReference type="PANTHER" id="PTHR19359:SF150">
    <property type="entry name" value="CYTOCHROME B5"/>
    <property type="match status" value="1"/>
</dbReference>
<evidence type="ECO:0000256" key="5">
    <source>
        <dbReference type="ARBA" id="ARBA00022723"/>
    </source>
</evidence>
<dbReference type="Gene3D" id="3.10.120.10">
    <property type="entry name" value="Cytochrome b5-like heme/steroid binding domain"/>
    <property type="match status" value="1"/>
</dbReference>
<organism evidence="15 16">
    <name type="scientific">Basidiobolus ranarum</name>
    <dbReference type="NCBI Taxonomy" id="34480"/>
    <lineage>
        <taxon>Eukaryota</taxon>
        <taxon>Fungi</taxon>
        <taxon>Fungi incertae sedis</taxon>
        <taxon>Zoopagomycota</taxon>
        <taxon>Entomophthoromycotina</taxon>
        <taxon>Basidiobolomycetes</taxon>
        <taxon>Basidiobolales</taxon>
        <taxon>Basidiobolaceae</taxon>
        <taxon>Basidiobolus</taxon>
    </lineage>
</organism>
<evidence type="ECO:0000259" key="14">
    <source>
        <dbReference type="PROSITE" id="PS50255"/>
    </source>
</evidence>
<dbReference type="PRINTS" id="PR00363">
    <property type="entry name" value="CYTOCHROMEB5"/>
</dbReference>
<accession>A0ABR2WNQ0</accession>
<evidence type="ECO:0000256" key="4">
    <source>
        <dbReference type="ARBA" id="ARBA00022692"/>
    </source>
</evidence>
<keyword evidence="5 13" id="KW-0479">Metal-binding</keyword>
<comment type="subcellular location">
    <subcellularLocation>
        <location evidence="1">Endoplasmic reticulum membrane</location>
        <topology evidence="1">Single-pass membrane protein</topology>
        <orientation evidence="1">Cytoplasmic side</orientation>
    </subcellularLocation>
    <subcellularLocation>
        <location evidence="11">Microsome membrane</location>
        <topology evidence="11">Single-pass membrane protein</topology>
        <orientation evidence="11">Cytoplasmic side</orientation>
    </subcellularLocation>
</comment>
<dbReference type="Pfam" id="PF00173">
    <property type="entry name" value="Cyt-b5"/>
    <property type="match status" value="1"/>
</dbReference>
<reference evidence="15 16" key="1">
    <citation type="submission" date="2023-04" db="EMBL/GenBank/DDBJ databases">
        <title>Genome of Basidiobolus ranarum AG-B5.</title>
        <authorList>
            <person name="Stajich J.E."/>
            <person name="Carter-House D."/>
            <person name="Gryganskyi A."/>
        </authorList>
    </citation>
    <scope>NUCLEOTIDE SEQUENCE [LARGE SCALE GENOMIC DNA]</scope>
    <source>
        <strain evidence="15 16">AG-B5</strain>
    </source>
</reference>
<dbReference type="InterPro" id="IPR036400">
    <property type="entry name" value="Cyt_B5-like_heme/steroid_sf"/>
</dbReference>
<evidence type="ECO:0000256" key="7">
    <source>
        <dbReference type="ARBA" id="ARBA00022848"/>
    </source>
</evidence>
<keyword evidence="16" id="KW-1185">Reference proteome</keyword>
<dbReference type="Proteomes" id="UP001479436">
    <property type="component" value="Unassembled WGS sequence"/>
</dbReference>
<keyword evidence="2" id="KW-0813">Transport</keyword>
<keyword evidence="9 13" id="KW-0408">Iron</keyword>
<evidence type="ECO:0000256" key="11">
    <source>
        <dbReference type="ARBA" id="ARBA00037877"/>
    </source>
</evidence>
<dbReference type="SUPFAM" id="SSF55856">
    <property type="entry name" value="Cytochrome b5-like heme/steroid binding domain"/>
    <property type="match status" value="1"/>
</dbReference>
<evidence type="ECO:0000256" key="2">
    <source>
        <dbReference type="ARBA" id="ARBA00022448"/>
    </source>
</evidence>
<keyword evidence="6" id="KW-0256">Endoplasmic reticulum</keyword>
<dbReference type="InterPro" id="IPR050668">
    <property type="entry name" value="Cytochrome_b5"/>
</dbReference>
<evidence type="ECO:0000256" key="9">
    <source>
        <dbReference type="ARBA" id="ARBA00023004"/>
    </source>
</evidence>
<evidence type="ECO:0000313" key="15">
    <source>
        <dbReference type="EMBL" id="KAK9763114.1"/>
    </source>
</evidence>
<comment type="caution">
    <text evidence="15">The sequence shown here is derived from an EMBL/GenBank/DDBJ whole genome shotgun (WGS) entry which is preliminary data.</text>
</comment>
<keyword evidence="4" id="KW-0812">Transmembrane</keyword>
<dbReference type="InterPro" id="IPR018506">
    <property type="entry name" value="Cyt_B5_heme-BS"/>
</dbReference>
<dbReference type="SMART" id="SM01117">
    <property type="entry name" value="Cyt-b5"/>
    <property type="match status" value="1"/>
</dbReference>
<evidence type="ECO:0000256" key="10">
    <source>
        <dbReference type="ARBA" id="ARBA00023136"/>
    </source>
</evidence>
<evidence type="ECO:0000256" key="1">
    <source>
        <dbReference type="ARBA" id="ARBA00004131"/>
    </source>
</evidence>
<evidence type="ECO:0000256" key="8">
    <source>
        <dbReference type="ARBA" id="ARBA00022982"/>
    </source>
</evidence>
<dbReference type="PROSITE" id="PS50255">
    <property type="entry name" value="CYTOCHROME_B5_2"/>
    <property type="match status" value="1"/>
</dbReference>
<sequence>MVKTITAAEVSLHNKDDDCWCIINGKVYDCTKFLDDHPGGGEVITECAGGDATEPFDEIGHSEEAVQMLEDLYVGDLERDLAAEAEAAAKKAAQPGLIQSIWGSIFGSS</sequence>
<evidence type="ECO:0000256" key="13">
    <source>
        <dbReference type="RuleBase" id="RU362121"/>
    </source>
</evidence>
<protein>
    <recommendedName>
        <fullName evidence="14">Cytochrome b5 heme-binding domain-containing protein</fullName>
    </recommendedName>
</protein>
<evidence type="ECO:0000256" key="12">
    <source>
        <dbReference type="ARBA" id="ARBA00038168"/>
    </source>
</evidence>
<keyword evidence="3 13" id="KW-0349">Heme</keyword>
<evidence type="ECO:0000313" key="16">
    <source>
        <dbReference type="Proteomes" id="UP001479436"/>
    </source>
</evidence>
<proteinExistence type="inferred from homology"/>
<keyword evidence="7" id="KW-0492">Microsome</keyword>
<evidence type="ECO:0000256" key="3">
    <source>
        <dbReference type="ARBA" id="ARBA00022617"/>
    </source>
</evidence>
<dbReference type="PANTHER" id="PTHR19359">
    <property type="entry name" value="CYTOCHROME B5"/>
    <property type="match status" value="1"/>
</dbReference>